<name>A0ABR2ZA16_9AGAR</name>
<comment type="caution">
    <text evidence="1">The sequence shown here is derived from an EMBL/GenBank/DDBJ whole genome shotgun (WGS) entry which is preliminary data.</text>
</comment>
<sequence length="161" mass="18292">MDHIRRENDEVTVQVLEDTSLPIARGPLSPQSLDELEETIREREVRLTEMSNSCQKLAERKKVLLERIFVLRETVVFFDQVRISCLPVMPPGCLETPFVFTLAFDADGGQELVGPAFGKYSTSATWSTPRSGKSACGYARGIEFHYRVSESLCRVWLYLDD</sequence>
<evidence type="ECO:0000313" key="2">
    <source>
        <dbReference type="Proteomes" id="UP001437256"/>
    </source>
</evidence>
<dbReference type="Proteomes" id="UP001437256">
    <property type="component" value="Unassembled WGS sequence"/>
</dbReference>
<keyword evidence="2" id="KW-1185">Reference proteome</keyword>
<protein>
    <submittedName>
        <fullName evidence="1">H(+)-transporting V0 sector ATPase subunit a</fullName>
    </submittedName>
</protein>
<organism evidence="1 2">
    <name type="scientific">Marasmius tenuissimus</name>
    <dbReference type="NCBI Taxonomy" id="585030"/>
    <lineage>
        <taxon>Eukaryota</taxon>
        <taxon>Fungi</taxon>
        <taxon>Dikarya</taxon>
        <taxon>Basidiomycota</taxon>
        <taxon>Agaricomycotina</taxon>
        <taxon>Agaricomycetes</taxon>
        <taxon>Agaricomycetidae</taxon>
        <taxon>Agaricales</taxon>
        <taxon>Marasmiineae</taxon>
        <taxon>Marasmiaceae</taxon>
        <taxon>Marasmius</taxon>
    </lineage>
</organism>
<accession>A0ABR2ZA16</accession>
<evidence type="ECO:0000313" key="1">
    <source>
        <dbReference type="EMBL" id="KAL0058115.1"/>
    </source>
</evidence>
<dbReference type="EMBL" id="JBBXMP010000362">
    <property type="protein sequence ID" value="KAL0058115.1"/>
    <property type="molecule type" value="Genomic_DNA"/>
</dbReference>
<proteinExistence type="predicted"/>
<gene>
    <name evidence="1" type="primary">VPH1_3</name>
    <name evidence="1" type="ORF">AAF712_015227</name>
</gene>
<reference evidence="1 2" key="1">
    <citation type="submission" date="2024-05" db="EMBL/GenBank/DDBJ databases">
        <title>A draft genome resource for the thread blight pathogen Marasmius tenuissimus strain MS-2.</title>
        <authorList>
            <person name="Yulfo-Soto G.E."/>
            <person name="Baruah I.K."/>
            <person name="Amoako-Attah I."/>
            <person name="Bukari Y."/>
            <person name="Meinhardt L.W."/>
            <person name="Bailey B.A."/>
            <person name="Cohen S.P."/>
        </authorList>
    </citation>
    <scope>NUCLEOTIDE SEQUENCE [LARGE SCALE GENOMIC DNA]</scope>
    <source>
        <strain evidence="1 2">MS-2</strain>
    </source>
</reference>